<organism evidence="1">
    <name type="scientific">hydrothermal vent metagenome</name>
    <dbReference type="NCBI Taxonomy" id="652676"/>
    <lineage>
        <taxon>unclassified sequences</taxon>
        <taxon>metagenomes</taxon>
        <taxon>ecological metagenomes</taxon>
    </lineage>
</organism>
<protein>
    <submittedName>
        <fullName evidence="1">Uncharacterized protein</fullName>
    </submittedName>
</protein>
<dbReference type="AlphaFoldDB" id="A0A3B0T2Q5"/>
<proteinExistence type="predicted"/>
<name>A0A3B0T2Q5_9ZZZZ</name>
<reference evidence="1" key="1">
    <citation type="submission" date="2018-06" db="EMBL/GenBank/DDBJ databases">
        <authorList>
            <person name="Zhirakovskaya E."/>
        </authorList>
    </citation>
    <scope>NUCLEOTIDE SEQUENCE</scope>
</reference>
<sequence>MGLRSSFKNDLEKEQKLSVFLDAYYKKHLKHYIFERAHDLKRQIQGVDLVLAHNTSGRRFLIDEKAQLDYINEDLPTFAFELVYQKDGEVKKGWLFNAKKKTEFYALITSIYADEPEKFTSCKVTFVNRKKLIEFLNVRKINQEYLDSQIEKHKNHNGKIVLDKLHPYHEGYLYFSTIKKAEKPINLILKLAFLTENGIAKQL</sequence>
<dbReference type="EMBL" id="UOEL01000055">
    <property type="protein sequence ID" value="VAW11220.1"/>
    <property type="molecule type" value="Genomic_DNA"/>
</dbReference>
<evidence type="ECO:0000313" key="1">
    <source>
        <dbReference type="EMBL" id="VAW11220.1"/>
    </source>
</evidence>
<accession>A0A3B0T2Q5</accession>
<gene>
    <name evidence="1" type="ORF">MNBD_BACTEROID03-2549</name>
</gene>